<evidence type="ECO:0000313" key="2">
    <source>
        <dbReference type="EMBL" id="CAK88042.1"/>
    </source>
</evidence>
<reference evidence="2 3" key="1">
    <citation type="journal article" date="2006" name="Nature">
        <title>Global trends of whole-genome duplications revealed by the ciliate Paramecium tetraurelia.</title>
        <authorList>
            <consortium name="Genoscope"/>
            <person name="Aury J.-M."/>
            <person name="Jaillon O."/>
            <person name="Duret L."/>
            <person name="Noel B."/>
            <person name="Jubin C."/>
            <person name="Porcel B.M."/>
            <person name="Segurens B."/>
            <person name="Daubin V."/>
            <person name="Anthouard V."/>
            <person name="Aiach N."/>
            <person name="Arnaiz O."/>
            <person name="Billaut A."/>
            <person name="Beisson J."/>
            <person name="Blanc I."/>
            <person name="Bouhouche K."/>
            <person name="Camara F."/>
            <person name="Duharcourt S."/>
            <person name="Guigo R."/>
            <person name="Gogendeau D."/>
            <person name="Katinka M."/>
            <person name="Keller A.-M."/>
            <person name="Kissmehl R."/>
            <person name="Klotz C."/>
            <person name="Koll F."/>
            <person name="Le Moue A."/>
            <person name="Lepere C."/>
            <person name="Malinsky S."/>
            <person name="Nowacki M."/>
            <person name="Nowak J.K."/>
            <person name="Plattner H."/>
            <person name="Poulain J."/>
            <person name="Ruiz F."/>
            <person name="Serrano V."/>
            <person name="Zagulski M."/>
            <person name="Dessen P."/>
            <person name="Betermier M."/>
            <person name="Weissenbach J."/>
            <person name="Scarpelli C."/>
            <person name="Schachter V."/>
            <person name="Sperling L."/>
            <person name="Meyer E."/>
            <person name="Cohen J."/>
            <person name="Wincker P."/>
        </authorList>
    </citation>
    <scope>NUCLEOTIDE SEQUENCE [LARGE SCALE GENOMIC DNA]</scope>
    <source>
        <strain evidence="2 3">Stock d4-2</strain>
    </source>
</reference>
<name>A0DYC5_PARTE</name>
<protein>
    <submittedName>
        <fullName evidence="2">Uncharacterized protein</fullName>
    </submittedName>
</protein>
<accession>A0DYC5</accession>
<dbReference type="AlphaFoldDB" id="A0DYC5"/>
<feature type="region of interest" description="Disordered" evidence="1">
    <location>
        <begin position="154"/>
        <end position="177"/>
    </location>
</feature>
<dbReference type="RefSeq" id="XP_001455439.1">
    <property type="nucleotide sequence ID" value="XM_001455402.1"/>
</dbReference>
<organism evidence="2 3">
    <name type="scientific">Paramecium tetraurelia</name>
    <dbReference type="NCBI Taxonomy" id="5888"/>
    <lineage>
        <taxon>Eukaryota</taxon>
        <taxon>Sar</taxon>
        <taxon>Alveolata</taxon>
        <taxon>Ciliophora</taxon>
        <taxon>Intramacronucleata</taxon>
        <taxon>Oligohymenophorea</taxon>
        <taxon>Peniculida</taxon>
        <taxon>Parameciidae</taxon>
        <taxon>Paramecium</taxon>
    </lineage>
</organism>
<proteinExistence type="predicted"/>
<feature type="compositionally biased region" description="Basic residues" evidence="1">
    <location>
        <begin position="154"/>
        <end position="163"/>
    </location>
</feature>
<dbReference type="InParanoid" id="A0DYC5"/>
<keyword evidence="3" id="KW-1185">Reference proteome</keyword>
<dbReference type="HOGENOM" id="CLU_1196855_0_0_1"/>
<evidence type="ECO:0000313" key="3">
    <source>
        <dbReference type="Proteomes" id="UP000000600"/>
    </source>
</evidence>
<dbReference type="Proteomes" id="UP000000600">
    <property type="component" value="Unassembled WGS sequence"/>
</dbReference>
<gene>
    <name evidence="2" type="ORF">GSPATT00003010001</name>
</gene>
<evidence type="ECO:0000256" key="1">
    <source>
        <dbReference type="SAM" id="MobiDB-lite"/>
    </source>
</evidence>
<dbReference type="GeneID" id="5041224"/>
<sequence length="232" mass="27587">MDLGMRVGKVKRQKIINGSSVVQAAFHIGNEQQIKIITYDILQFIKLQTLKPMSLIYQDNQISTVISSGQVILTRSYTLNNIHNKFLFNTRIIIDQNFYKQHCCSGFQSQFSVYDEIFSQKKYTKWMTKNKNIQLDGHRLKKQFNKTKKYIKNKKQRSQKKTHQIKEMPQKMKKENDTSKIKPHIEIRAIFQELICIKIKLISKPISKEEKWFEVNRVKLQENKAVYRIMIL</sequence>
<feature type="compositionally biased region" description="Basic and acidic residues" evidence="1">
    <location>
        <begin position="164"/>
        <end position="177"/>
    </location>
</feature>
<dbReference type="EMBL" id="CT868649">
    <property type="protein sequence ID" value="CAK88042.1"/>
    <property type="molecule type" value="Genomic_DNA"/>
</dbReference>
<dbReference type="KEGG" id="ptm:GSPATT00003010001"/>